<dbReference type="Gene3D" id="3.30.200.20">
    <property type="entry name" value="Phosphorylase Kinase, domain 1"/>
    <property type="match status" value="1"/>
</dbReference>
<accession>A0A822F0L0</accession>
<feature type="non-terminal residue" evidence="1">
    <location>
        <position position="1"/>
    </location>
</feature>
<evidence type="ECO:0008006" key="3">
    <source>
        <dbReference type="Google" id="ProtNLM"/>
    </source>
</evidence>
<organism evidence="1 2">
    <name type="scientific">Rotaria socialis</name>
    <dbReference type="NCBI Taxonomy" id="392032"/>
    <lineage>
        <taxon>Eukaryota</taxon>
        <taxon>Metazoa</taxon>
        <taxon>Spiralia</taxon>
        <taxon>Gnathifera</taxon>
        <taxon>Rotifera</taxon>
        <taxon>Eurotatoria</taxon>
        <taxon>Bdelloidea</taxon>
        <taxon>Philodinida</taxon>
        <taxon>Philodinidae</taxon>
        <taxon>Rotaria</taxon>
    </lineage>
</organism>
<evidence type="ECO:0000313" key="2">
    <source>
        <dbReference type="Proteomes" id="UP000663848"/>
    </source>
</evidence>
<dbReference type="Proteomes" id="UP000663848">
    <property type="component" value="Unassembled WGS sequence"/>
</dbReference>
<dbReference type="AlphaFoldDB" id="A0A822F0L0"/>
<evidence type="ECO:0000313" key="1">
    <source>
        <dbReference type="EMBL" id="CAF5114702.1"/>
    </source>
</evidence>
<dbReference type="SUPFAM" id="SSF56112">
    <property type="entry name" value="Protein kinase-like (PK-like)"/>
    <property type="match status" value="1"/>
</dbReference>
<name>A0A822F0L0_9BILA</name>
<gene>
    <name evidence="1" type="ORF">QYT958_LOCUS45681</name>
</gene>
<dbReference type="InterPro" id="IPR011009">
    <property type="entry name" value="Kinase-like_dom_sf"/>
</dbReference>
<protein>
    <recommendedName>
        <fullName evidence="3">Non-specific serine/threonine protein kinase</fullName>
    </recommendedName>
</protein>
<comment type="caution">
    <text evidence="1">The sequence shown here is derived from an EMBL/GenBank/DDBJ whole genome shotgun (WGS) entry which is preliminary data.</text>
</comment>
<proteinExistence type="predicted"/>
<reference evidence="1" key="1">
    <citation type="submission" date="2021-02" db="EMBL/GenBank/DDBJ databases">
        <authorList>
            <person name="Nowell W R."/>
        </authorList>
    </citation>
    <scope>NUCLEOTIDE SEQUENCE</scope>
</reference>
<sequence length="42" mass="4790">MANSVRKMALNEDRLFTIDDFEFGRPLGKGAFGIVYLARLKK</sequence>
<dbReference type="EMBL" id="CAJOBR010077251">
    <property type="protein sequence ID" value="CAF5114702.1"/>
    <property type="molecule type" value="Genomic_DNA"/>
</dbReference>